<feature type="region of interest" description="Disordered" evidence="1">
    <location>
        <begin position="216"/>
        <end position="237"/>
    </location>
</feature>
<reference evidence="3 4" key="1">
    <citation type="journal article" date="2004" name="Science">
        <title>The genome of the diatom Thalassiosira pseudonana: ecology, evolution, and metabolism.</title>
        <authorList>
            <person name="Armbrust E.V."/>
            <person name="Berges J.A."/>
            <person name="Bowler C."/>
            <person name="Green B.R."/>
            <person name="Martinez D."/>
            <person name="Putnam N.H."/>
            <person name="Zhou S."/>
            <person name="Allen A.E."/>
            <person name="Apt K.E."/>
            <person name="Bechner M."/>
            <person name="Brzezinski M.A."/>
            <person name="Chaal B.K."/>
            <person name="Chiovitti A."/>
            <person name="Davis A.K."/>
            <person name="Demarest M.S."/>
            <person name="Detter J.C."/>
            <person name="Glavina T."/>
            <person name="Goodstein D."/>
            <person name="Hadi M.Z."/>
            <person name="Hellsten U."/>
            <person name="Hildebrand M."/>
            <person name="Jenkins B.D."/>
            <person name="Jurka J."/>
            <person name="Kapitonov V.V."/>
            <person name="Kroger N."/>
            <person name="Lau W.W."/>
            <person name="Lane T.W."/>
            <person name="Larimer F.W."/>
            <person name="Lippmeier J.C."/>
            <person name="Lucas S."/>
            <person name="Medina M."/>
            <person name="Montsant A."/>
            <person name="Obornik M."/>
            <person name="Parker M.S."/>
            <person name="Palenik B."/>
            <person name="Pazour G.J."/>
            <person name="Richardson P.M."/>
            <person name="Rynearson T.A."/>
            <person name="Saito M.A."/>
            <person name="Schwartz D.C."/>
            <person name="Thamatrakoln K."/>
            <person name="Valentin K."/>
            <person name="Vardi A."/>
            <person name="Wilkerson F.P."/>
            <person name="Rokhsar D.S."/>
        </authorList>
    </citation>
    <scope>NUCLEOTIDE SEQUENCE [LARGE SCALE GENOMIC DNA]</scope>
    <source>
        <strain evidence="3 4">CCMP1335</strain>
    </source>
</reference>
<feature type="compositionally biased region" description="Polar residues" evidence="1">
    <location>
        <begin position="216"/>
        <end position="228"/>
    </location>
</feature>
<dbReference type="KEGG" id="tps:THAPSDRAFT_8450"/>
<dbReference type="GeneID" id="7446856"/>
<dbReference type="GO" id="GO:0051087">
    <property type="term" value="F:protein-folding chaperone binding"/>
    <property type="evidence" value="ECO:0000318"/>
    <property type="project" value="GO_Central"/>
</dbReference>
<dbReference type="GO" id="GO:0005634">
    <property type="term" value="C:nucleus"/>
    <property type="evidence" value="ECO:0000318"/>
    <property type="project" value="GO_Central"/>
</dbReference>
<feature type="compositionally biased region" description="Basic and acidic residues" evidence="1">
    <location>
        <begin position="331"/>
        <end position="342"/>
    </location>
</feature>
<evidence type="ECO:0000259" key="2">
    <source>
        <dbReference type="PROSITE" id="PS50076"/>
    </source>
</evidence>
<dbReference type="SMART" id="SM00271">
    <property type="entry name" value="DnaJ"/>
    <property type="match status" value="1"/>
</dbReference>
<dbReference type="InterPro" id="IPR036869">
    <property type="entry name" value="J_dom_sf"/>
</dbReference>
<protein>
    <recommendedName>
        <fullName evidence="2">J domain-containing protein</fullName>
    </recommendedName>
</protein>
<feature type="region of interest" description="Disordered" evidence="1">
    <location>
        <begin position="374"/>
        <end position="403"/>
    </location>
</feature>
<accession>B8C9I6</accession>
<dbReference type="GO" id="GO:0005737">
    <property type="term" value="C:cytoplasm"/>
    <property type="evidence" value="ECO:0000318"/>
    <property type="project" value="GO_Central"/>
</dbReference>
<feature type="compositionally biased region" description="Polar residues" evidence="1">
    <location>
        <begin position="283"/>
        <end position="295"/>
    </location>
</feature>
<feature type="region of interest" description="Disordered" evidence="1">
    <location>
        <begin position="88"/>
        <end position="109"/>
    </location>
</feature>
<keyword evidence="4" id="KW-1185">Reference proteome</keyword>
<dbReference type="STRING" id="35128.B8C9I6"/>
<evidence type="ECO:0000256" key="1">
    <source>
        <dbReference type="SAM" id="MobiDB-lite"/>
    </source>
</evidence>
<proteinExistence type="predicted"/>
<dbReference type="GO" id="GO:0044183">
    <property type="term" value="F:protein folding chaperone"/>
    <property type="evidence" value="ECO:0000318"/>
    <property type="project" value="GO_Central"/>
</dbReference>
<dbReference type="InParanoid" id="B8C9I6"/>
<organism evidence="3 4">
    <name type="scientific">Thalassiosira pseudonana</name>
    <name type="common">Marine diatom</name>
    <name type="synonym">Cyclotella nana</name>
    <dbReference type="NCBI Taxonomy" id="35128"/>
    <lineage>
        <taxon>Eukaryota</taxon>
        <taxon>Sar</taxon>
        <taxon>Stramenopiles</taxon>
        <taxon>Ochrophyta</taxon>
        <taxon>Bacillariophyta</taxon>
        <taxon>Coscinodiscophyceae</taxon>
        <taxon>Thalassiosirophycidae</taxon>
        <taxon>Thalassiosirales</taxon>
        <taxon>Thalassiosiraceae</taxon>
        <taxon>Thalassiosira</taxon>
    </lineage>
</organism>
<dbReference type="PRINTS" id="PR00625">
    <property type="entry name" value="JDOMAIN"/>
</dbReference>
<sequence>MFQQQTARGGGSGFDGSHHQPSTMGPKDPYEVLGISRGSTQSEIKSAYRRLAMKNHPDRVQGDEAKQRATATFAEISAAYELLTSSSSADASHPSFATTTHTPSYPDTPSTSFGGQGFQYQFPFPFATSGFDPFGFGSHFHFSDPFDLFTRTFGGMDGTINAADSMTMGSFSSGMGMSPFGGFQSMFGSISDDGFPAMPSSSVTYSFSSSSYRVNTGGSRSRMVSTSTKVKDGKAVTRREETIVNPDGTKTRTIDLTGDEEEDEKRLAIKDAKTVRIKRKSSDNNGHCSDSLASKNSKKDTFNTSTSQPKAKVPMVSPETKPQHPRRYKLISKEDMKDDQVEIHASSQQERRDIPHSSMSQHETYVIDLTNDEISNPSTQENAHNRTSKATTEAPSTLHSNELPSAGCKRNFCELMSKLLASEFVANDVNEDINAEYEAPKNVVTGTLSTLQLGINEVNGNQHAPKADTRVQPNATFEANFFPYLTGIVTILAFASDSQSVISIMISRLMIPAKRDTTKKISGLLNINRDEPVVTKVPPTPPMPWLCKNAPPHNTCQAAKPLVTGLIATNAAQDKFLIQVFGFK</sequence>
<feature type="region of interest" description="Disordered" evidence="1">
    <location>
        <begin position="1"/>
        <end position="38"/>
    </location>
</feature>
<dbReference type="EMBL" id="CM000646">
    <property type="protein sequence ID" value="EED89865.1"/>
    <property type="molecule type" value="Genomic_DNA"/>
</dbReference>
<feature type="compositionally biased region" description="Low complexity" evidence="1">
    <location>
        <begin position="88"/>
        <end position="97"/>
    </location>
</feature>
<gene>
    <name evidence="3" type="ORF">THAPSDRAFT_8450</name>
</gene>
<dbReference type="PANTHER" id="PTHR43948">
    <property type="entry name" value="DNAJ HOMOLOG SUBFAMILY B"/>
    <property type="match status" value="1"/>
</dbReference>
<dbReference type="SUPFAM" id="SSF46565">
    <property type="entry name" value="Chaperone J-domain"/>
    <property type="match status" value="1"/>
</dbReference>
<dbReference type="CDD" id="cd06257">
    <property type="entry name" value="DnaJ"/>
    <property type="match status" value="1"/>
</dbReference>
<dbReference type="GO" id="GO:0051082">
    <property type="term" value="F:unfolded protein binding"/>
    <property type="evidence" value="ECO:0000318"/>
    <property type="project" value="GO_Central"/>
</dbReference>
<feature type="region of interest" description="Disordered" evidence="1">
    <location>
        <begin position="276"/>
        <end position="359"/>
    </location>
</feature>
<dbReference type="InterPro" id="IPR001623">
    <property type="entry name" value="DnaJ_domain"/>
</dbReference>
<feature type="domain" description="J" evidence="2">
    <location>
        <begin position="28"/>
        <end position="97"/>
    </location>
</feature>
<reference evidence="3 4" key="2">
    <citation type="journal article" date="2008" name="Nature">
        <title>The Phaeodactylum genome reveals the evolutionary history of diatom genomes.</title>
        <authorList>
            <person name="Bowler C."/>
            <person name="Allen A.E."/>
            <person name="Badger J.H."/>
            <person name="Grimwood J."/>
            <person name="Jabbari K."/>
            <person name="Kuo A."/>
            <person name="Maheswari U."/>
            <person name="Martens C."/>
            <person name="Maumus F."/>
            <person name="Otillar R.P."/>
            <person name="Rayko E."/>
            <person name="Salamov A."/>
            <person name="Vandepoele K."/>
            <person name="Beszteri B."/>
            <person name="Gruber A."/>
            <person name="Heijde M."/>
            <person name="Katinka M."/>
            <person name="Mock T."/>
            <person name="Valentin K."/>
            <person name="Verret F."/>
            <person name="Berges J.A."/>
            <person name="Brownlee C."/>
            <person name="Cadoret J.P."/>
            <person name="Chiovitti A."/>
            <person name="Choi C.J."/>
            <person name="Coesel S."/>
            <person name="De Martino A."/>
            <person name="Detter J.C."/>
            <person name="Durkin C."/>
            <person name="Falciatore A."/>
            <person name="Fournet J."/>
            <person name="Haruta M."/>
            <person name="Huysman M.J."/>
            <person name="Jenkins B.D."/>
            <person name="Jiroutova K."/>
            <person name="Jorgensen R.E."/>
            <person name="Joubert Y."/>
            <person name="Kaplan A."/>
            <person name="Kroger N."/>
            <person name="Kroth P.G."/>
            <person name="La Roche J."/>
            <person name="Lindquist E."/>
            <person name="Lommer M."/>
            <person name="Martin-Jezequel V."/>
            <person name="Lopez P.J."/>
            <person name="Lucas S."/>
            <person name="Mangogna M."/>
            <person name="McGinnis K."/>
            <person name="Medlin L.K."/>
            <person name="Montsant A."/>
            <person name="Oudot-Le Secq M.P."/>
            <person name="Napoli C."/>
            <person name="Obornik M."/>
            <person name="Parker M.S."/>
            <person name="Petit J.L."/>
            <person name="Porcel B.M."/>
            <person name="Poulsen N."/>
            <person name="Robison M."/>
            <person name="Rychlewski L."/>
            <person name="Rynearson T.A."/>
            <person name="Schmutz J."/>
            <person name="Shapiro H."/>
            <person name="Siaut M."/>
            <person name="Stanley M."/>
            <person name="Sussman M.R."/>
            <person name="Taylor A.R."/>
            <person name="Vardi A."/>
            <person name="von Dassow P."/>
            <person name="Vyverman W."/>
            <person name="Willis A."/>
            <person name="Wyrwicz L.S."/>
            <person name="Rokhsar D.S."/>
            <person name="Weissenbach J."/>
            <person name="Armbrust E.V."/>
            <person name="Green B.R."/>
            <person name="Van de Peer Y."/>
            <person name="Grigoriev I.V."/>
        </authorList>
    </citation>
    <scope>NUCLEOTIDE SEQUENCE [LARGE SCALE GENOMIC DNA]</scope>
    <source>
        <strain evidence="3 4">CCMP1335</strain>
    </source>
</reference>
<dbReference type="Pfam" id="PF00226">
    <property type="entry name" value="DnaJ"/>
    <property type="match status" value="1"/>
</dbReference>
<dbReference type="HOGENOM" id="CLU_467366_0_0_1"/>
<dbReference type="RefSeq" id="XP_002292669.1">
    <property type="nucleotide sequence ID" value="XM_002292633.1"/>
</dbReference>
<dbReference type="Proteomes" id="UP000001449">
    <property type="component" value="Chromosome 10"/>
</dbReference>
<evidence type="ECO:0000313" key="3">
    <source>
        <dbReference type="EMBL" id="EED89865.1"/>
    </source>
</evidence>
<dbReference type="PROSITE" id="PS50076">
    <property type="entry name" value="DNAJ_2"/>
    <property type="match status" value="1"/>
</dbReference>
<name>B8C9I6_THAPS</name>
<evidence type="ECO:0000313" key="4">
    <source>
        <dbReference type="Proteomes" id="UP000001449"/>
    </source>
</evidence>
<dbReference type="PANTHER" id="PTHR43948:SF14">
    <property type="entry name" value="PROTEIN DNAJ, PUTATIVE-RELATED"/>
    <property type="match status" value="1"/>
</dbReference>
<dbReference type="PaxDb" id="35128-Thaps8450"/>
<feature type="compositionally biased region" description="Polar residues" evidence="1">
    <location>
        <begin position="388"/>
        <end position="403"/>
    </location>
</feature>
<feature type="compositionally biased region" description="Polar residues" evidence="1">
    <location>
        <begin position="98"/>
        <end position="109"/>
    </location>
</feature>
<dbReference type="AlphaFoldDB" id="B8C9I6"/>
<dbReference type="eggNOG" id="KOG0712">
    <property type="taxonomic scope" value="Eukaryota"/>
</dbReference>
<dbReference type="Gene3D" id="1.10.287.110">
    <property type="entry name" value="DnaJ domain"/>
    <property type="match status" value="1"/>
</dbReference>